<protein>
    <recommendedName>
        <fullName evidence="1">F-box domain-containing protein</fullName>
    </recommendedName>
</protein>
<organism evidence="2 3">
    <name type="scientific">Parthenolecanium corni</name>
    <dbReference type="NCBI Taxonomy" id="536013"/>
    <lineage>
        <taxon>Eukaryota</taxon>
        <taxon>Metazoa</taxon>
        <taxon>Ecdysozoa</taxon>
        <taxon>Arthropoda</taxon>
        <taxon>Hexapoda</taxon>
        <taxon>Insecta</taxon>
        <taxon>Pterygota</taxon>
        <taxon>Neoptera</taxon>
        <taxon>Paraneoptera</taxon>
        <taxon>Hemiptera</taxon>
        <taxon>Sternorrhyncha</taxon>
        <taxon>Coccoidea</taxon>
        <taxon>Coccidae</taxon>
        <taxon>Parthenolecanium</taxon>
    </lineage>
</organism>
<sequence length="1044" mass="121495">MFYKQVILGILDHLNLTDRKNVRLTCKRLYALCNVNRFCKDEKIIWSEDYGRLCNARPTSLTSCSRSHYNLKIDDRICKSLEPSLILPFFEKNGAKVRSLNISYHDSCHPAGLVESLIMHCEELCNLSLELRKAPVPGPDLFTHEQKMLVRPKVTSLKIYLRRDHLPSSYFRKIISAFPNIKHLKIEFPYFDKSDDDPVHLENIIDDIMKLSSQLESLDLQCMPYYLIEKRPEFFDTLPNLKSKLRVEFNYHYDLEEILISCFLNVTSIQLDCINSCQISLLLRNTALKHLKLSEISNLTLTSEEFKALVSSQLETISFDDYYLSCDMQKLEYLRICDLHVSSDFYSDDINEKAFILPRLKHVDIQLSLEDDDDRKNVTYINSKYFSIKVSDLDDQCQCYYDEELERMIILEVLVRLISPDRKNFRLTCKRLYALATTDRFCKDEKIIWSEEFGRLFSGPSSLDSRSHYNLTIDEDKVSQPSSIIPFFEKNGDKVHELDISYKCSHPGLLESLITHCGELHSVRLEVENGPVQGSDLFTQKPKMIVRPKVTLLQLKLLPQHQPSIYFRQIVSVFPNIKYLQINLQPDSVEVACYCKQAGSEYLDIIDDVMKLGSQLVTLQLLYMGRHLHAKGPQFFSGFPNLKYLYIIPSALHFEERETMYSILQNLVIYGVSDDYTCPILLLLRNNTLKNLTLNYMAKVILDTDVFKELVSSQLKKISFVDCFHIDSSLILSPDFPLQANQTVTDLSFIRCEYHPISTTESTLLLFCTYFVGLVHLQLESIPLTSEILQCISQNQVCPVIPVNIFESCSNLEALKVTDRAIPSTQNLASLFTNLKRLNFLHYDNVYEENLRSLSLKSCKKCTTDGIFGTEDGRFKYSINNLRKLEYLRICELPVSSNFHSDDINKKAFILPRLKHVYIQLSLEYGERPFPVIPVNIFESCSNLEVVTLIDQVMPSYENITWLFKNLKHLNYFRCFIHNNRVYRDRKYVTYINSKYFSIKVSDLDDQYQQSYYDEELERMVIPGHPGFGRRERILIEIVDDSRL</sequence>
<accession>A0AAN9Y9D1</accession>
<dbReference type="GO" id="GO:0019005">
    <property type="term" value="C:SCF ubiquitin ligase complex"/>
    <property type="evidence" value="ECO:0007669"/>
    <property type="project" value="TreeGrafter"/>
</dbReference>
<comment type="caution">
    <text evidence="2">The sequence shown here is derived from an EMBL/GenBank/DDBJ whole genome shotgun (WGS) entry which is preliminary data.</text>
</comment>
<evidence type="ECO:0000313" key="3">
    <source>
        <dbReference type="Proteomes" id="UP001367676"/>
    </source>
</evidence>
<dbReference type="Proteomes" id="UP001367676">
    <property type="component" value="Unassembled WGS sequence"/>
</dbReference>
<dbReference type="AlphaFoldDB" id="A0AAN9Y9D1"/>
<keyword evidence="3" id="KW-1185">Reference proteome</keyword>
<feature type="domain" description="F-box" evidence="1">
    <location>
        <begin position="2"/>
        <end position="42"/>
    </location>
</feature>
<reference evidence="2 3" key="1">
    <citation type="submission" date="2024-03" db="EMBL/GenBank/DDBJ databases">
        <title>Adaptation during the transition from Ophiocordyceps entomopathogen to insect associate is accompanied by gene loss and intensified selection.</title>
        <authorList>
            <person name="Ward C.M."/>
            <person name="Onetto C.A."/>
            <person name="Borneman A.R."/>
        </authorList>
    </citation>
    <scope>NUCLEOTIDE SEQUENCE [LARGE SCALE GENOMIC DNA]</scope>
    <source>
        <strain evidence="2">AWRI1</strain>
        <tissue evidence="2">Single Adult Female</tissue>
    </source>
</reference>
<dbReference type="SUPFAM" id="SSF52047">
    <property type="entry name" value="RNI-like"/>
    <property type="match status" value="2"/>
</dbReference>
<dbReference type="InterPro" id="IPR032675">
    <property type="entry name" value="LRR_dom_sf"/>
</dbReference>
<proteinExistence type="predicted"/>
<evidence type="ECO:0000259" key="1">
    <source>
        <dbReference type="SMART" id="SM00256"/>
    </source>
</evidence>
<feature type="domain" description="F-box" evidence="1">
    <location>
        <begin position="405"/>
        <end position="445"/>
    </location>
</feature>
<dbReference type="SMART" id="SM00256">
    <property type="entry name" value="FBOX"/>
    <property type="match status" value="2"/>
</dbReference>
<gene>
    <name evidence="2" type="ORF">V9T40_004224</name>
</gene>
<dbReference type="InterPro" id="IPR001810">
    <property type="entry name" value="F-box_dom"/>
</dbReference>
<dbReference type="Gene3D" id="3.80.10.10">
    <property type="entry name" value="Ribonuclease Inhibitor"/>
    <property type="match status" value="2"/>
</dbReference>
<dbReference type="Pfam" id="PF00646">
    <property type="entry name" value="F-box"/>
    <property type="match status" value="1"/>
</dbReference>
<dbReference type="EMBL" id="JBBCAQ010000004">
    <property type="protein sequence ID" value="KAK7603951.1"/>
    <property type="molecule type" value="Genomic_DNA"/>
</dbReference>
<dbReference type="PANTHER" id="PTHR13318">
    <property type="entry name" value="PARTNER OF PAIRED, ISOFORM B-RELATED"/>
    <property type="match status" value="1"/>
</dbReference>
<name>A0AAN9Y9D1_9HEMI</name>
<evidence type="ECO:0000313" key="2">
    <source>
        <dbReference type="EMBL" id="KAK7603951.1"/>
    </source>
</evidence>
<dbReference type="GO" id="GO:0031146">
    <property type="term" value="P:SCF-dependent proteasomal ubiquitin-dependent protein catabolic process"/>
    <property type="evidence" value="ECO:0007669"/>
    <property type="project" value="TreeGrafter"/>
</dbReference>